<evidence type="ECO:0000259" key="2">
    <source>
        <dbReference type="Pfam" id="PF01370"/>
    </source>
</evidence>
<dbReference type="EMBL" id="JACNLK010000031">
    <property type="protein sequence ID" value="MBC8208219.1"/>
    <property type="molecule type" value="Genomic_DNA"/>
</dbReference>
<proteinExistence type="inferred from homology"/>
<accession>A0A8J6NAA4</accession>
<dbReference type="InterPro" id="IPR001509">
    <property type="entry name" value="Epimerase_deHydtase"/>
</dbReference>
<dbReference type="PANTHER" id="PTHR11092">
    <property type="entry name" value="SUGAR NUCLEOTIDE EPIMERASE RELATED"/>
    <property type="match status" value="1"/>
</dbReference>
<evidence type="ECO:0000313" key="4">
    <source>
        <dbReference type="EMBL" id="MBC8208219.1"/>
    </source>
</evidence>
<dbReference type="Proteomes" id="UP000599024">
    <property type="component" value="Unassembled WGS sequence"/>
</dbReference>
<dbReference type="PANTHER" id="PTHR11092:SF0">
    <property type="entry name" value="EPIMERASE FAMILY PROTEIN SDR39U1"/>
    <property type="match status" value="1"/>
</dbReference>
<name>A0A8J6NAA4_9BACT</name>
<dbReference type="InterPro" id="IPR036291">
    <property type="entry name" value="NAD(P)-bd_dom_sf"/>
</dbReference>
<evidence type="ECO:0000259" key="3">
    <source>
        <dbReference type="Pfam" id="PF08338"/>
    </source>
</evidence>
<dbReference type="Pfam" id="PF01370">
    <property type="entry name" value="Epimerase"/>
    <property type="match status" value="1"/>
</dbReference>
<comment type="caution">
    <text evidence="4">The sequence shown here is derived from an EMBL/GenBank/DDBJ whole genome shotgun (WGS) entry which is preliminary data.</text>
</comment>
<feature type="domain" description="NAD-dependent epimerase/dehydratase" evidence="2">
    <location>
        <begin position="8"/>
        <end position="213"/>
    </location>
</feature>
<dbReference type="AlphaFoldDB" id="A0A8J6NAA4"/>
<gene>
    <name evidence="4" type="ORF">H8E79_03495</name>
</gene>
<dbReference type="Gene3D" id="3.40.50.720">
    <property type="entry name" value="NAD(P)-binding Rossmann-like Domain"/>
    <property type="match status" value="1"/>
</dbReference>
<dbReference type="Pfam" id="PF08338">
    <property type="entry name" value="DUF1731"/>
    <property type="match status" value="1"/>
</dbReference>
<comment type="similarity">
    <text evidence="1">Belongs to the NAD(P)-dependent epimerase/dehydratase family. SDR39U1 subfamily.</text>
</comment>
<evidence type="ECO:0000313" key="5">
    <source>
        <dbReference type="Proteomes" id="UP000599024"/>
    </source>
</evidence>
<dbReference type="InterPro" id="IPR010099">
    <property type="entry name" value="SDR39U1"/>
</dbReference>
<reference evidence="4 5" key="1">
    <citation type="submission" date="2020-08" db="EMBL/GenBank/DDBJ databases">
        <title>Bridging the membrane lipid divide: bacteria of the FCB group superphylum have the potential to synthesize archaeal ether lipids.</title>
        <authorList>
            <person name="Villanueva L."/>
            <person name="Von Meijenfeldt F.A.B."/>
            <person name="Westbye A.B."/>
            <person name="Yadav S."/>
            <person name="Hopmans E.C."/>
            <person name="Dutilh B.E."/>
            <person name="Sinninghe Damste J.S."/>
        </authorList>
    </citation>
    <scope>NUCLEOTIDE SEQUENCE [LARGE SCALE GENOMIC DNA]</scope>
    <source>
        <strain evidence="4">NIOZ-UU81</strain>
    </source>
</reference>
<organism evidence="4 5">
    <name type="scientific">Candidatus Desulfatifera sulfidica</name>
    <dbReference type="NCBI Taxonomy" id="2841691"/>
    <lineage>
        <taxon>Bacteria</taxon>
        <taxon>Pseudomonadati</taxon>
        <taxon>Thermodesulfobacteriota</taxon>
        <taxon>Desulfobulbia</taxon>
        <taxon>Desulfobulbales</taxon>
        <taxon>Desulfobulbaceae</taxon>
        <taxon>Candidatus Desulfatifera</taxon>
    </lineage>
</organism>
<dbReference type="CDD" id="cd05242">
    <property type="entry name" value="SDR_a8"/>
    <property type="match status" value="1"/>
</dbReference>
<feature type="domain" description="DUF1731" evidence="3">
    <location>
        <begin position="241"/>
        <end position="286"/>
    </location>
</feature>
<sequence length="290" mass="31839">MGNVKLIAMSGANGFVGSHMCNKFKKNGWEILALGRNEFALPPEELTKLLQGADVIVNLAGAPVISRWTEEYKKVIYESRVTLTRKLVSACKLLEKTPHLFLSTSAIGCYSATGTHTEDDNIYVDDFLGHLTRDWEQEAFRAKEFGCRTAIFRFGVVLGQGGGALAKMLLPFKLGLGGTIGNGMQPFSWIHIKDLIRAVETAINDSTYEGVYNMTAPHPTTNFGLTKTLGRALSRPTIFPIPEFVLRLLYGEGAQVLTSGQTVLPQRLLDSGFQFDFPSIEEAVADCLKS</sequence>
<evidence type="ECO:0000256" key="1">
    <source>
        <dbReference type="ARBA" id="ARBA00009353"/>
    </source>
</evidence>
<dbReference type="NCBIfam" id="TIGR01777">
    <property type="entry name" value="yfcH"/>
    <property type="match status" value="1"/>
</dbReference>
<dbReference type="InterPro" id="IPR013549">
    <property type="entry name" value="DUF1731"/>
</dbReference>
<protein>
    <submittedName>
        <fullName evidence="4">TIGR01777 family protein</fullName>
    </submittedName>
</protein>
<dbReference type="SUPFAM" id="SSF51735">
    <property type="entry name" value="NAD(P)-binding Rossmann-fold domains"/>
    <property type="match status" value="1"/>
</dbReference>